<accession>A0A8S9MSX6</accession>
<sequence>MQETQALRLFFNRSSPESRVDGFIITDLTTNLKAEIMNHDLTSDLGIQNRKINTITRNPIELIIGYQNKHNYQLFNRSSEISAAKIRLTPWIKSEQLDPCRYVIDR</sequence>
<dbReference type="Proteomes" id="UP000712600">
    <property type="component" value="Unassembled WGS sequence"/>
</dbReference>
<organism evidence="1 2">
    <name type="scientific">Brassica cretica</name>
    <name type="common">Mustard</name>
    <dbReference type="NCBI Taxonomy" id="69181"/>
    <lineage>
        <taxon>Eukaryota</taxon>
        <taxon>Viridiplantae</taxon>
        <taxon>Streptophyta</taxon>
        <taxon>Embryophyta</taxon>
        <taxon>Tracheophyta</taxon>
        <taxon>Spermatophyta</taxon>
        <taxon>Magnoliopsida</taxon>
        <taxon>eudicotyledons</taxon>
        <taxon>Gunneridae</taxon>
        <taxon>Pentapetalae</taxon>
        <taxon>rosids</taxon>
        <taxon>malvids</taxon>
        <taxon>Brassicales</taxon>
        <taxon>Brassicaceae</taxon>
        <taxon>Brassiceae</taxon>
        <taxon>Brassica</taxon>
    </lineage>
</organism>
<reference evidence="1" key="1">
    <citation type="submission" date="2019-12" db="EMBL/GenBank/DDBJ databases">
        <title>Genome sequencing and annotation of Brassica cretica.</title>
        <authorList>
            <person name="Studholme D.J."/>
            <person name="Sarris P."/>
        </authorList>
    </citation>
    <scope>NUCLEOTIDE SEQUENCE</scope>
    <source>
        <strain evidence="1">PFS-109/04</strain>
        <tissue evidence="1">Leaf</tissue>
    </source>
</reference>
<evidence type="ECO:0000313" key="1">
    <source>
        <dbReference type="EMBL" id="KAF3484988.1"/>
    </source>
</evidence>
<dbReference type="AlphaFoldDB" id="A0A8S9MSX6"/>
<protein>
    <submittedName>
        <fullName evidence="1">Uncharacterized protein</fullName>
    </submittedName>
</protein>
<evidence type="ECO:0000313" key="2">
    <source>
        <dbReference type="Proteomes" id="UP000712600"/>
    </source>
</evidence>
<gene>
    <name evidence="1" type="ORF">F2Q69_00057954</name>
</gene>
<comment type="caution">
    <text evidence="1">The sequence shown here is derived from an EMBL/GenBank/DDBJ whole genome shotgun (WGS) entry which is preliminary data.</text>
</comment>
<name>A0A8S9MSX6_BRACR</name>
<dbReference type="EMBL" id="QGKX02002183">
    <property type="protein sequence ID" value="KAF3484988.1"/>
    <property type="molecule type" value="Genomic_DNA"/>
</dbReference>
<proteinExistence type="predicted"/>